<dbReference type="PRINTS" id="PR00812">
    <property type="entry name" value="BCTERIALGSPF"/>
</dbReference>
<dbReference type="GO" id="GO:0005886">
    <property type="term" value="C:plasma membrane"/>
    <property type="evidence" value="ECO:0007669"/>
    <property type="project" value="UniProtKB-SubCell"/>
</dbReference>
<dbReference type="Proteomes" id="UP000033860">
    <property type="component" value="Unassembled WGS sequence"/>
</dbReference>
<feature type="transmembrane region" description="Helical" evidence="7">
    <location>
        <begin position="226"/>
        <end position="244"/>
    </location>
</feature>
<keyword evidence="4 7" id="KW-0812">Transmembrane</keyword>
<evidence type="ECO:0000259" key="8">
    <source>
        <dbReference type="Pfam" id="PF00482"/>
    </source>
</evidence>
<feature type="domain" description="Type II secretion system protein GspF" evidence="8">
    <location>
        <begin position="276"/>
        <end position="399"/>
    </location>
</feature>
<keyword evidence="5 7" id="KW-1133">Transmembrane helix</keyword>
<protein>
    <submittedName>
        <fullName evidence="9">Type II secretion system protein</fullName>
    </submittedName>
</protein>
<evidence type="ECO:0000256" key="4">
    <source>
        <dbReference type="ARBA" id="ARBA00022692"/>
    </source>
</evidence>
<evidence type="ECO:0000256" key="1">
    <source>
        <dbReference type="ARBA" id="ARBA00004651"/>
    </source>
</evidence>
<evidence type="ECO:0000313" key="9">
    <source>
        <dbReference type="EMBL" id="KKU61260.1"/>
    </source>
</evidence>
<accession>A0A0G1UU67</accession>
<dbReference type="InterPro" id="IPR042094">
    <property type="entry name" value="T2SS_GspF_sf"/>
</dbReference>
<evidence type="ECO:0000256" key="2">
    <source>
        <dbReference type="ARBA" id="ARBA00005745"/>
    </source>
</evidence>
<sequence>MAQFKYLVSLKGEEEAGVLEADSLAEAAEKLTEQGGYILKLVPRFSLGPARVRQWLEEAMAAGEGMKASEKILFTTQLGSMLKTGLPIIEAIEVFVEEKGGGSSALLRQIMEQLKSGKKLSRALERYAKVFDRAYVNVVRSGETMGTLAESLEYLGDQMRREHELKVKVRSAMIYPLVVVIAMAAVMTFILLSVVPKIVIFAENSGAQLPRITAIMVAATGWLNKFWWLALLAVTFVGGLVWRLTKTKEGKKFFAGLVLKLPVLGSLVARYNQVRFARLLAGFYAHGISVESAFEILSESLTNYYYSEACLRLKQKLVMGRSLSEALESEKKLFPPIMSRVVKGAERTGDLDKTLTRLSTYYEQELETALKNLTTIIEPVLIVLLGVGVIGIALAVIVPIYRVTTQLK</sequence>
<organism evidence="9 10">
    <name type="scientific">Candidatus Beckwithbacteria bacterium GW2011_GWB1_47_15</name>
    <dbReference type="NCBI Taxonomy" id="1618371"/>
    <lineage>
        <taxon>Bacteria</taxon>
        <taxon>Candidatus Beckwithiibacteriota</taxon>
    </lineage>
</organism>
<keyword evidence="6 7" id="KW-0472">Membrane</keyword>
<dbReference type="Pfam" id="PF00482">
    <property type="entry name" value="T2SSF"/>
    <property type="match status" value="2"/>
</dbReference>
<feature type="domain" description="Type II secretion system protein GspF" evidence="8">
    <location>
        <begin position="74"/>
        <end position="196"/>
    </location>
</feature>
<feature type="transmembrane region" description="Helical" evidence="7">
    <location>
        <begin position="380"/>
        <end position="401"/>
    </location>
</feature>
<dbReference type="PANTHER" id="PTHR30012">
    <property type="entry name" value="GENERAL SECRETION PATHWAY PROTEIN"/>
    <property type="match status" value="1"/>
</dbReference>
<dbReference type="AlphaFoldDB" id="A0A0G1UU67"/>
<comment type="subcellular location">
    <subcellularLocation>
        <location evidence="1">Cell membrane</location>
        <topology evidence="1">Multi-pass membrane protein</topology>
    </subcellularLocation>
</comment>
<dbReference type="PANTHER" id="PTHR30012:SF0">
    <property type="entry name" value="TYPE II SECRETION SYSTEM PROTEIN F-RELATED"/>
    <property type="match status" value="1"/>
</dbReference>
<comment type="caution">
    <text evidence="9">The sequence shown here is derived from an EMBL/GenBank/DDBJ whole genome shotgun (WGS) entry which is preliminary data.</text>
</comment>
<reference evidence="9 10" key="1">
    <citation type="journal article" date="2015" name="Nature">
        <title>rRNA introns, odd ribosomes, and small enigmatic genomes across a large radiation of phyla.</title>
        <authorList>
            <person name="Brown C.T."/>
            <person name="Hug L.A."/>
            <person name="Thomas B.C."/>
            <person name="Sharon I."/>
            <person name="Castelle C.J."/>
            <person name="Singh A."/>
            <person name="Wilkins M.J."/>
            <person name="Williams K.H."/>
            <person name="Banfield J.F."/>
        </authorList>
    </citation>
    <scope>NUCLEOTIDE SEQUENCE [LARGE SCALE GENOMIC DNA]</scope>
</reference>
<keyword evidence="3" id="KW-1003">Cell membrane</keyword>
<feature type="transmembrane region" description="Helical" evidence="7">
    <location>
        <begin position="174"/>
        <end position="195"/>
    </location>
</feature>
<dbReference type="InterPro" id="IPR018076">
    <property type="entry name" value="T2SS_GspF_dom"/>
</dbReference>
<evidence type="ECO:0000256" key="7">
    <source>
        <dbReference type="SAM" id="Phobius"/>
    </source>
</evidence>
<comment type="similarity">
    <text evidence="2">Belongs to the GSP F family.</text>
</comment>
<dbReference type="EMBL" id="LCNT01000004">
    <property type="protein sequence ID" value="KKU61260.1"/>
    <property type="molecule type" value="Genomic_DNA"/>
</dbReference>
<dbReference type="Gene3D" id="1.20.81.30">
    <property type="entry name" value="Type II secretion system (T2SS), domain F"/>
    <property type="match status" value="2"/>
</dbReference>
<evidence type="ECO:0000313" key="10">
    <source>
        <dbReference type="Proteomes" id="UP000033860"/>
    </source>
</evidence>
<name>A0A0G1UU67_9BACT</name>
<dbReference type="InterPro" id="IPR003004">
    <property type="entry name" value="GspF/PilC"/>
</dbReference>
<evidence type="ECO:0000256" key="5">
    <source>
        <dbReference type="ARBA" id="ARBA00022989"/>
    </source>
</evidence>
<evidence type="ECO:0000256" key="3">
    <source>
        <dbReference type="ARBA" id="ARBA00022475"/>
    </source>
</evidence>
<evidence type="ECO:0000256" key="6">
    <source>
        <dbReference type="ARBA" id="ARBA00023136"/>
    </source>
</evidence>
<gene>
    <name evidence="9" type="ORF">UX85_C0004G0182</name>
</gene>
<proteinExistence type="inferred from homology"/>